<dbReference type="eggNOG" id="ENOG502N55N">
    <property type="taxonomic scope" value="Archaea"/>
</dbReference>
<reference evidence="4" key="3">
    <citation type="journal article" date="2011" name="PLoS ONE">
        <title>Genome sequence of a mesophilic hydrogenotrophic methanogen Methanocella paludicola, the first cultivated representative of the order Methanocellales.</title>
        <authorList>
            <person name="Sakai S."/>
            <person name="Takaki Y."/>
            <person name="Shimamura S."/>
            <person name="Sekine M."/>
            <person name="Tajima T."/>
            <person name="Kosugi H."/>
            <person name="Ichikawa N."/>
            <person name="Tasumi E."/>
            <person name="Hiraki A.T."/>
            <person name="Shimizu A."/>
            <person name="Kato Y."/>
            <person name="Nishiko R."/>
            <person name="Mori K."/>
            <person name="Fujita N."/>
            <person name="Imachi H."/>
            <person name="Takai K."/>
        </authorList>
    </citation>
    <scope>NUCLEOTIDE SEQUENCE [LARGE SCALE GENOMIC DNA]</scope>
    <source>
        <strain evidence="4">DSM 17711 / JCM 13418 / NBRC 101707 / SANAE</strain>
    </source>
</reference>
<gene>
    <name evidence="3" type="ordered locus">MCP_1481</name>
</gene>
<evidence type="ECO:0000259" key="2">
    <source>
        <dbReference type="Pfam" id="PF23213"/>
    </source>
</evidence>
<evidence type="ECO:0000259" key="1">
    <source>
        <dbReference type="Pfam" id="PF23212"/>
    </source>
</evidence>
<reference evidence="3 4" key="1">
    <citation type="journal article" date="2007" name="Appl. Environ. Microbiol.">
        <title>Isolation of key methanogens for global methane emission from rice paddy fields: a novel isolate affiliated with the clone cluster rice cluster I.</title>
        <authorList>
            <person name="Sakai S."/>
            <person name="Imachi H."/>
            <person name="Sekiguchi Y."/>
            <person name="Ohashi A."/>
            <person name="Harada H."/>
            <person name="Kamagata Y."/>
        </authorList>
    </citation>
    <scope>NUCLEOTIDE SEQUENCE [LARGE SCALE GENOMIC DNA]</scope>
    <source>
        <strain evidence="4">DSM 17711 / JCM 13418 / NBRC 101707 / SANAE</strain>
    </source>
</reference>
<name>D1YYN1_METPS</name>
<dbReference type="Pfam" id="PF23212">
    <property type="entry name" value="DUF7064"/>
    <property type="match status" value="1"/>
</dbReference>
<accession>D1YYN1</accession>
<dbReference type="InterPro" id="IPR055493">
    <property type="entry name" value="DUF7065"/>
</dbReference>
<dbReference type="KEGG" id="mpd:MCP_1481"/>
<dbReference type="RefSeq" id="WP_012900232.1">
    <property type="nucleotide sequence ID" value="NC_013665.1"/>
</dbReference>
<evidence type="ECO:0000313" key="4">
    <source>
        <dbReference type="Proteomes" id="UP000001882"/>
    </source>
</evidence>
<dbReference type="Pfam" id="PF23213">
    <property type="entry name" value="DUF7065"/>
    <property type="match status" value="1"/>
</dbReference>
<dbReference type="InParanoid" id="D1YYN1"/>
<proteinExistence type="predicted"/>
<sequence>MDTDLIHEFGSHTEWNESFYFNFYDRSSDVCGFMRIGLKPNKNEKSVFCFLLLPDGSIVGFKGDTPYSGPELSVNGLTFTKVMPEKHWKLDFKGMMVKLASQPQPVSATFDLEFEAMNRMFDYRSCVNAEKEAMSKSVVSEHLEQFGRITGTLSIGDRSYNINGLGERDHSWGIREWTAPKMWIWLTCQFSEKEGLNVTKLAVEQGEVDAGFVHLNGMSMPLDAVSIDTKYGADGGPKSFRMIMKDKDGKQYYIDAEILRQVMMPFDSPDKKGSSIMYETLARYRMDGKTGYGIAEYLIKKS</sequence>
<dbReference type="STRING" id="304371.MCP_1481"/>
<feature type="domain" description="DUF7064" evidence="1">
    <location>
        <begin position="182"/>
        <end position="298"/>
    </location>
</feature>
<evidence type="ECO:0000313" key="3">
    <source>
        <dbReference type="EMBL" id="BAI61553.1"/>
    </source>
</evidence>
<organism evidence="3 4">
    <name type="scientific">Methanocella paludicola (strain DSM 17711 / JCM 13418 / NBRC 101707 / SANAE)</name>
    <dbReference type="NCBI Taxonomy" id="304371"/>
    <lineage>
        <taxon>Archaea</taxon>
        <taxon>Methanobacteriati</taxon>
        <taxon>Methanobacteriota</taxon>
        <taxon>Stenosarchaea group</taxon>
        <taxon>Methanomicrobia</taxon>
        <taxon>Methanocellales</taxon>
        <taxon>Methanocellaceae</taxon>
        <taxon>Methanocella</taxon>
    </lineage>
</organism>
<dbReference type="PANTHER" id="PTHR34717:SF1">
    <property type="entry name" value="EG:BACR7A4.20 PROTEIN"/>
    <property type="match status" value="1"/>
</dbReference>
<evidence type="ECO:0008006" key="5">
    <source>
        <dbReference type="Google" id="ProtNLM"/>
    </source>
</evidence>
<dbReference type="PANTHER" id="PTHR34717">
    <property type="entry name" value="EG:BACR7A4.20 PROTEIN"/>
    <property type="match status" value="1"/>
</dbReference>
<dbReference type="EMBL" id="AP011532">
    <property type="protein sequence ID" value="BAI61553.1"/>
    <property type="molecule type" value="Genomic_DNA"/>
</dbReference>
<dbReference type="SUPFAM" id="SSF159245">
    <property type="entry name" value="AttH-like"/>
    <property type="match status" value="1"/>
</dbReference>
<dbReference type="OrthoDB" id="67767at2157"/>
<reference evidence="3 4" key="2">
    <citation type="journal article" date="2008" name="Int. J. Syst. Evol. Microbiol.">
        <title>Methanocella paludicola gen. nov., sp. nov., a methane-producing archaeon, the first isolate of the lineage 'Rice Cluster I', and proposal of the new archaeal order Methanocellales ord. nov.</title>
        <authorList>
            <person name="Sakai S."/>
            <person name="Imachi H."/>
            <person name="Hanada S."/>
            <person name="Ohashi A."/>
            <person name="Harada H."/>
            <person name="Kamagata Y."/>
        </authorList>
    </citation>
    <scope>NUCLEOTIDE SEQUENCE [LARGE SCALE GENOMIC DNA]</scope>
    <source>
        <strain evidence="4">DSM 17711 / JCM 13418 / NBRC 101707 / SANAE</strain>
    </source>
</reference>
<protein>
    <recommendedName>
        <fullName evidence="5">AttH domain-containing protein</fullName>
    </recommendedName>
</protein>
<dbReference type="Proteomes" id="UP000001882">
    <property type="component" value="Chromosome"/>
</dbReference>
<keyword evidence="4" id="KW-1185">Reference proteome</keyword>
<feature type="domain" description="DUF7065" evidence="2">
    <location>
        <begin position="7"/>
        <end position="175"/>
    </location>
</feature>
<dbReference type="AlphaFoldDB" id="D1YYN1"/>
<dbReference type="InterPro" id="IPR055492">
    <property type="entry name" value="DUF7064"/>
</dbReference>
<dbReference type="GeneID" id="8681428"/>